<feature type="compositionally biased region" description="Basic residues" evidence="1">
    <location>
        <begin position="46"/>
        <end position="56"/>
    </location>
</feature>
<feature type="region of interest" description="Disordered" evidence="1">
    <location>
        <begin position="45"/>
        <end position="93"/>
    </location>
</feature>
<reference evidence="2" key="1">
    <citation type="submission" date="2023-02" db="EMBL/GenBank/DDBJ databases">
        <title>Colletotrichum kahawae CIFC_Que2 genome sequencing and assembly.</title>
        <authorList>
            <person name="Baroncelli R."/>
        </authorList>
    </citation>
    <scope>NUCLEOTIDE SEQUENCE</scope>
    <source>
        <strain evidence="2">CIFC_Que2</strain>
    </source>
</reference>
<dbReference type="EMBL" id="VYYT01000146">
    <property type="protein sequence ID" value="KAK2763487.1"/>
    <property type="molecule type" value="Genomic_DNA"/>
</dbReference>
<keyword evidence="3" id="KW-1185">Reference proteome</keyword>
<accession>A0AAD9YI60</accession>
<sequence length="93" mass="10228">MCVFFIPVSRRCCNLRVAATDCTKRRSGRASLPGNVVSLSVPTSKTLRRQRQRQRPSHYLSSIPPFPSPPTAGGGGGVVQPNHHRETFCPKVK</sequence>
<dbReference type="AlphaFoldDB" id="A0AAD9YI60"/>
<dbReference type="Proteomes" id="UP001281614">
    <property type="component" value="Unassembled WGS sequence"/>
</dbReference>
<comment type="caution">
    <text evidence="2">The sequence shown here is derived from an EMBL/GenBank/DDBJ whole genome shotgun (WGS) entry which is preliminary data.</text>
</comment>
<proteinExistence type="predicted"/>
<evidence type="ECO:0000313" key="3">
    <source>
        <dbReference type="Proteomes" id="UP001281614"/>
    </source>
</evidence>
<gene>
    <name evidence="2" type="ORF">CKAH01_05081</name>
</gene>
<name>A0AAD9YI60_COLKA</name>
<protein>
    <submittedName>
        <fullName evidence="2">Uncharacterized protein</fullName>
    </submittedName>
</protein>
<organism evidence="2 3">
    <name type="scientific">Colletotrichum kahawae</name>
    <name type="common">Coffee berry disease fungus</name>
    <dbReference type="NCBI Taxonomy" id="34407"/>
    <lineage>
        <taxon>Eukaryota</taxon>
        <taxon>Fungi</taxon>
        <taxon>Dikarya</taxon>
        <taxon>Ascomycota</taxon>
        <taxon>Pezizomycotina</taxon>
        <taxon>Sordariomycetes</taxon>
        <taxon>Hypocreomycetidae</taxon>
        <taxon>Glomerellales</taxon>
        <taxon>Glomerellaceae</taxon>
        <taxon>Colletotrichum</taxon>
        <taxon>Colletotrichum gloeosporioides species complex</taxon>
    </lineage>
</organism>
<evidence type="ECO:0000256" key="1">
    <source>
        <dbReference type="SAM" id="MobiDB-lite"/>
    </source>
</evidence>
<feature type="compositionally biased region" description="Basic and acidic residues" evidence="1">
    <location>
        <begin position="83"/>
        <end position="93"/>
    </location>
</feature>
<evidence type="ECO:0000313" key="2">
    <source>
        <dbReference type="EMBL" id="KAK2763487.1"/>
    </source>
</evidence>